<gene>
    <name evidence="1" type="ORF">HKBW3S25_00729</name>
    <name evidence="2" type="ORF">HKBW3S33_01003</name>
</gene>
<reference evidence="3 4" key="1">
    <citation type="journal article" date="2020" name="Front. Microbiol.">
        <title>Single-cell genomics of novel Actinobacteria with the Wood-Ljungdahl pathway discovered in a serpentinizing system.</title>
        <authorList>
            <person name="Merino N."/>
            <person name="Kawai M."/>
            <person name="Boyd E.S."/>
            <person name="Colman D.R."/>
            <person name="McGlynn S.E."/>
            <person name="Nealson K.H."/>
            <person name="Kurokawa K."/>
            <person name="Hongoh Y."/>
        </authorList>
    </citation>
    <scope>NUCLEOTIDE SEQUENCE [LARGE SCALE GENOMIC DNA]</scope>
    <source>
        <strain evidence="1 3">S25</strain>
        <strain evidence="2 4">S33</strain>
    </source>
</reference>
<accession>A0A6V8P9G0</accession>
<evidence type="ECO:0000313" key="1">
    <source>
        <dbReference type="EMBL" id="GFP25271.1"/>
    </source>
</evidence>
<keyword evidence="4" id="KW-1185">Reference proteome</keyword>
<sequence>MRKFLRFIVKGELECKLGTSPPTPHAHSFDKKKEGLGTVTKNPFKLQRRFLLDKVRVVEEK</sequence>
<comment type="caution">
    <text evidence="2">The sequence shown here is derived from an EMBL/GenBank/DDBJ whole genome shotgun (WGS) entry which is preliminary data.</text>
</comment>
<name>A0A6V8P9G0_9ACTN</name>
<evidence type="ECO:0000313" key="3">
    <source>
        <dbReference type="Proteomes" id="UP000543224"/>
    </source>
</evidence>
<dbReference type="EMBL" id="BLRX01000062">
    <property type="protein sequence ID" value="GFP25271.1"/>
    <property type="molecule type" value="Genomic_DNA"/>
</dbReference>
<evidence type="ECO:0000313" key="2">
    <source>
        <dbReference type="EMBL" id="GFP27591.1"/>
    </source>
</evidence>
<dbReference type="AlphaFoldDB" id="A0A6V8P9G0"/>
<evidence type="ECO:0000313" key="4">
    <source>
        <dbReference type="Proteomes" id="UP000591948"/>
    </source>
</evidence>
<proteinExistence type="predicted"/>
<protein>
    <submittedName>
        <fullName evidence="2">Uncharacterized protein</fullName>
    </submittedName>
</protein>
<dbReference type="Proteomes" id="UP000591948">
    <property type="component" value="Unassembled WGS sequence"/>
</dbReference>
<dbReference type="EMBL" id="BLRY01000047">
    <property type="protein sequence ID" value="GFP27591.1"/>
    <property type="molecule type" value="Genomic_DNA"/>
</dbReference>
<dbReference type="Proteomes" id="UP000543224">
    <property type="component" value="Unassembled WGS sequence"/>
</dbReference>
<organism evidence="2 4">
    <name type="scientific">Candidatus Hakubella thermalkaliphila</name>
    <dbReference type="NCBI Taxonomy" id="2754717"/>
    <lineage>
        <taxon>Bacteria</taxon>
        <taxon>Bacillati</taxon>
        <taxon>Actinomycetota</taxon>
        <taxon>Actinomycetota incertae sedis</taxon>
        <taxon>Candidatus Hakubellales</taxon>
        <taxon>Candidatus Hakubellaceae</taxon>
        <taxon>Candidatus Hakubella</taxon>
    </lineage>
</organism>